<dbReference type="EMBL" id="JOKQ01000003">
    <property type="protein sequence ID" value="KHN70060.1"/>
    <property type="molecule type" value="Genomic_DNA"/>
</dbReference>
<evidence type="ECO:0000313" key="3">
    <source>
        <dbReference type="EMBL" id="KHN70060.1"/>
    </source>
</evidence>
<accession>A0A0B2UM54</accession>
<evidence type="ECO:0000259" key="2">
    <source>
        <dbReference type="SMART" id="SM01190"/>
    </source>
</evidence>
<dbReference type="HOGENOM" id="CLU_122466_0_0_1"/>
<protein>
    <recommendedName>
        <fullName evidence="2">GOLD domain-containing protein</fullName>
    </recommendedName>
</protein>
<evidence type="ECO:0000256" key="1">
    <source>
        <dbReference type="SAM" id="Phobius"/>
    </source>
</evidence>
<dbReference type="InterPro" id="IPR009038">
    <property type="entry name" value="GOLD_dom"/>
</dbReference>
<dbReference type="InParanoid" id="A0A0B2UM54"/>
<dbReference type="FunCoup" id="A0A0B2UM54">
    <property type="interactions" value="341"/>
</dbReference>
<name>A0A0B2UM54_9MICR</name>
<comment type="caution">
    <text evidence="3">The sequence shown here is derived from an EMBL/GenBank/DDBJ whole genome shotgun (WGS) entry which is preliminary data.</text>
</comment>
<dbReference type="VEuPathDB" id="MicrosporidiaDB:M896_030460"/>
<dbReference type="AlphaFoldDB" id="A0A0B2UM54"/>
<proteinExistence type="predicted"/>
<gene>
    <name evidence="3" type="ORF">M896_030460</name>
</gene>
<dbReference type="RefSeq" id="XP_014564102.1">
    <property type="nucleotide sequence ID" value="XM_014708616.1"/>
</dbReference>
<evidence type="ECO:0000313" key="4">
    <source>
        <dbReference type="Proteomes" id="UP000031056"/>
    </source>
</evidence>
<dbReference type="OrthoDB" id="2194158at2759"/>
<feature type="transmembrane region" description="Helical" evidence="1">
    <location>
        <begin position="155"/>
        <end position="173"/>
    </location>
</feature>
<organism evidence="3 4">
    <name type="scientific">Ordospora colligata OC4</name>
    <dbReference type="NCBI Taxonomy" id="1354746"/>
    <lineage>
        <taxon>Eukaryota</taxon>
        <taxon>Fungi</taxon>
        <taxon>Fungi incertae sedis</taxon>
        <taxon>Microsporidia</taxon>
        <taxon>Ordosporidae</taxon>
        <taxon>Ordospora</taxon>
    </lineage>
</organism>
<keyword evidence="4" id="KW-1185">Reference proteome</keyword>
<reference evidence="3 4" key="1">
    <citation type="journal article" date="2014" name="MBio">
        <title>The Ordospora colligata genome; evolution of extreme reduction in microsporidia and host-to-parasite horizontal gene transfer.</title>
        <authorList>
            <person name="Pombert J.-F."/>
            <person name="Haag K.L."/>
            <person name="Beidas S."/>
            <person name="Ebert D."/>
            <person name="Keeling P.J."/>
        </authorList>
    </citation>
    <scope>NUCLEOTIDE SEQUENCE [LARGE SCALE GENOMIC DNA]</scope>
    <source>
        <strain evidence="3 4">OC4</strain>
    </source>
</reference>
<feature type="domain" description="GOLD" evidence="2">
    <location>
        <begin position="12"/>
        <end position="182"/>
    </location>
</feature>
<sequence length="187" mass="21550">MKIFLFVIGIMCRRINLEPKGTFTFRDKVASGAPYSLSFQASRGDKGSQKSLITVLDPTGKQMVASKDPYSVYHFRMKHAGEVTVSVKNNSSKEMPFVYRRIEHINQTQNNSGPINNELVSELQNVLETIIQTQRAHIKKHEEHGMMVAKSRRRITLLLVFETVFFTSVLLFLHKRMLKMFESKRDV</sequence>
<dbReference type="Pfam" id="PF01105">
    <property type="entry name" value="EMP24_GP25L"/>
    <property type="match status" value="1"/>
</dbReference>
<dbReference type="SMART" id="SM01190">
    <property type="entry name" value="EMP24_GP25L"/>
    <property type="match status" value="1"/>
</dbReference>
<dbReference type="GeneID" id="26261330"/>
<keyword evidence="1" id="KW-0472">Membrane</keyword>
<dbReference type="Proteomes" id="UP000031056">
    <property type="component" value="Unassembled WGS sequence"/>
</dbReference>
<keyword evidence="1" id="KW-0812">Transmembrane</keyword>
<keyword evidence="1" id="KW-1133">Transmembrane helix</keyword>